<feature type="chain" id="PRO_5003878213" description="Glycine zipper family protein" evidence="1">
    <location>
        <begin position="18"/>
        <end position="117"/>
    </location>
</feature>
<dbReference type="Proteomes" id="UP000000466">
    <property type="component" value="Chromosome"/>
</dbReference>
<dbReference type="AlphaFoldDB" id="K4KJ49"/>
<dbReference type="RefSeq" id="WP_015046378.1">
    <property type="nucleotide sequence ID" value="NC_018868.3"/>
</dbReference>
<accession>K4KJ49</accession>
<sequence>MKHLLVFIFALTLTACARNKPIVDTKGIDPVAYEQDLAECQQYAAQVDTGGKAAGGAVAGAVVGGAMGAVINGSKGARTGAGVGAIGSTAKGAARGAREQQQVVKNCLRGRGYKVLN</sequence>
<organism evidence="2 3">
    <name type="scientific">Simiduia agarivorans (strain DSM 21679 / JCM 13881 / BCRC 17597 / SA1)</name>
    <dbReference type="NCBI Taxonomy" id="1117647"/>
    <lineage>
        <taxon>Bacteria</taxon>
        <taxon>Pseudomonadati</taxon>
        <taxon>Pseudomonadota</taxon>
        <taxon>Gammaproteobacteria</taxon>
        <taxon>Cellvibrionales</taxon>
        <taxon>Cellvibrionaceae</taxon>
        <taxon>Simiduia</taxon>
    </lineage>
</organism>
<dbReference type="STRING" id="1117647.M5M_04990"/>
<dbReference type="EMBL" id="CP003746">
    <property type="protein sequence ID" value="AFU98205.1"/>
    <property type="molecule type" value="Genomic_DNA"/>
</dbReference>
<dbReference type="eggNOG" id="ENOG50330T2">
    <property type="taxonomic scope" value="Bacteria"/>
</dbReference>
<dbReference type="KEGG" id="saga:M5M_04990"/>
<reference evidence="2 3" key="1">
    <citation type="journal article" date="2013" name="Genome Announc.">
        <title>Complete genome sequence of Simiduia agarivorans SA1(T), a marine bacterium able to degrade a variety of polysaccharides.</title>
        <authorList>
            <person name="Lin S.Y."/>
            <person name="Shieh W.Y."/>
            <person name="Chen J.S."/>
            <person name="Tang S.L."/>
        </authorList>
    </citation>
    <scope>NUCLEOTIDE SEQUENCE [LARGE SCALE GENOMIC DNA]</scope>
    <source>
        <strain evidence="3">DSM 21679 / JCM 13881 / BCRC 17597 / SA1</strain>
    </source>
</reference>
<evidence type="ECO:0000313" key="2">
    <source>
        <dbReference type="EMBL" id="AFU98205.1"/>
    </source>
</evidence>
<feature type="signal peptide" evidence="1">
    <location>
        <begin position="1"/>
        <end position="17"/>
    </location>
</feature>
<gene>
    <name evidence="2" type="ordered locus">M5M_04990</name>
</gene>
<evidence type="ECO:0000313" key="3">
    <source>
        <dbReference type="Proteomes" id="UP000000466"/>
    </source>
</evidence>
<protein>
    <recommendedName>
        <fullName evidence="4">Glycine zipper family protein</fullName>
    </recommendedName>
</protein>
<name>K4KJ49_SIMAS</name>
<dbReference type="HOGENOM" id="CLU_154429_0_0_6"/>
<keyword evidence="3" id="KW-1185">Reference proteome</keyword>
<dbReference type="PROSITE" id="PS51257">
    <property type="entry name" value="PROKAR_LIPOPROTEIN"/>
    <property type="match status" value="1"/>
</dbReference>
<evidence type="ECO:0008006" key="4">
    <source>
        <dbReference type="Google" id="ProtNLM"/>
    </source>
</evidence>
<keyword evidence="1" id="KW-0732">Signal</keyword>
<dbReference type="OrthoDB" id="9133808at2"/>
<proteinExistence type="predicted"/>
<evidence type="ECO:0000256" key="1">
    <source>
        <dbReference type="SAM" id="SignalP"/>
    </source>
</evidence>